<proteinExistence type="predicted"/>
<evidence type="ECO:0000313" key="3">
    <source>
        <dbReference type="Proteomes" id="UP001499933"/>
    </source>
</evidence>
<dbReference type="InterPro" id="IPR041657">
    <property type="entry name" value="HTH_17"/>
</dbReference>
<name>A0ABN2Q5A7_9MICO</name>
<feature type="domain" description="Helix-turn-helix" evidence="1">
    <location>
        <begin position="9"/>
        <end position="60"/>
    </location>
</feature>
<dbReference type="Pfam" id="PF12728">
    <property type="entry name" value="HTH_17"/>
    <property type="match status" value="1"/>
</dbReference>
<protein>
    <recommendedName>
        <fullName evidence="1">Helix-turn-helix domain-containing protein</fullName>
    </recommendedName>
</protein>
<reference evidence="2 3" key="1">
    <citation type="journal article" date="2019" name="Int. J. Syst. Evol. Microbiol.">
        <title>The Global Catalogue of Microorganisms (GCM) 10K type strain sequencing project: providing services to taxonomists for standard genome sequencing and annotation.</title>
        <authorList>
            <consortium name="The Broad Institute Genomics Platform"/>
            <consortium name="The Broad Institute Genome Sequencing Center for Infectious Disease"/>
            <person name="Wu L."/>
            <person name="Ma J."/>
        </authorList>
    </citation>
    <scope>NUCLEOTIDE SEQUENCE [LARGE SCALE GENOMIC DNA]</scope>
    <source>
        <strain evidence="2 3">JCM 14901</strain>
    </source>
</reference>
<dbReference type="Proteomes" id="UP001499933">
    <property type="component" value="Unassembled WGS sequence"/>
</dbReference>
<dbReference type="EMBL" id="BAAAOG010000001">
    <property type="protein sequence ID" value="GAA1944865.1"/>
    <property type="molecule type" value="Genomic_DNA"/>
</dbReference>
<organism evidence="2 3">
    <name type="scientific">Microbacterium deminutum</name>
    <dbReference type="NCBI Taxonomy" id="344164"/>
    <lineage>
        <taxon>Bacteria</taxon>
        <taxon>Bacillati</taxon>
        <taxon>Actinomycetota</taxon>
        <taxon>Actinomycetes</taxon>
        <taxon>Micrococcales</taxon>
        <taxon>Microbacteriaceae</taxon>
        <taxon>Microbacterium</taxon>
    </lineage>
</organism>
<keyword evidence="3" id="KW-1185">Reference proteome</keyword>
<gene>
    <name evidence="2" type="ORF">GCM10009776_03430</name>
</gene>
<sequence>MTMDGEEEWLSLTQAAELTHLSKAALAQLRYRGGGPIFYRLSGKTILYRRSQIIEWMEGCAFDRTDHRLVAG</sequence>
<accession>A0ABN2Q5A7</accession>
<dbReference type="SUPFAM" id="SSF46955">
    <property type="entry name" value="Putative DNA-binding domain"/>
    <property type="match status" value="1"/>
</dbReference>
<evidence type="ECO:0000313" key="2">
    <source>
        <dbReference type="EMBL" id="GAA1944865.1"/>
    </source>
</evidence>
<comment type="caution">
    <text evidence="2">The sequence shown here is derived from an EMBL/GenBank/DDBJ whole genome shotgun (WGS) entry which is preliminary data.</text>
</comment>
<evidence type="ECO:0000259" key="1">
    <source>
        <dbReference type="Pfam" id="PF12728"/>
    </source>
</evidence>
<dbReference type="InterPro" id="IPR009061">
    <property type="entry name" value="DNA-bd_dom_put_sf"/>
</dbReference>